<protein>
    <recommendedName>
        <fullName evidence="4">PA-phosphatase</fullName>
    </recommendedName>
</protein>
<feature type="transmembrane region" description="Helical" evidence="1">
    <location>
        <begin position="12"/>
        <end position="34"/>
    </location>
</feature>
<feature type="transmembrane region" description="Helical" evidence="1">
    <location>
        <begin position="182"/>
        <end position="201"/>
    </location>
</feature>
<dbReference type="Proteomes" id="UP000711407">
    <property type="component" value="Unassembled WGS sequence"/>
</dbReference>
<comment type="caution">
    <text evidence="2">The sequence shown here is derived from an EMBL/GenBank/DDBJ whole genome shotgun (WGS) entry which is preliminary data.</text>
</comment>
<accession>A0A921E8R4</accession>
<dbReference type="Gene3D" id="1.20.144.10">
    <property type="entry name" value="Phosphatidic acid phosphatase type 2/haloperoxidase"/>
    <property type="match status" value="1"/>
</dbReference>
<feature type="transmembrane region" description="Helical" evidence="1">
    <location>
        <begin position="40"/>
        <end position="60"/>
    </location>
</feature>
<organism evidence="2 3">
    <name type="scientific">Candidatus Amulumruptor caecigallinarius</name>
    <dbReference type="NCBI Taxonomy" id="2109911"/>
    <lineage>
        <taxon>Bacteria</taxon>
        <taxon>Pseudomonadati</taxon>
        <taxon>Bacteroidota</taxon>
        <taxon>Bacteroidia</taxon>
        <taxon>Bacteroidales</taxon>
        <taxon>Muribaculaceae</taxon>
        <taxon>Candidatus Amulumruptor</taxon>
    </lineage>
</organism>
<feature type="transmembrane region" description="Helical" evidence="1">
    <location>
        <begin position="104"/>
        <end position="122"/>
    </location>
</feature>
<gene>
    <name evidence="2" type="ORF">K8V47_06370</name>
</gene>
<sequence>MNKFFLAVSTVFSPLLVTTYGVILAMSLTFLAVLPATTRLLTVGMLFFMTAVIPAVSIMVMKRLGMVSDHSLSERSERTPAYLISAVCYIAAAIYLMKVHSPDWLWLFVAGGLLSLVINVVITRWWKISAHMTAMGGLVALLFRFQLSYIAIYDMQWWIIGAIVLTGIVGSARIYRERHDLWQVLAGTACGFVCVFFITMIHG</sequence>
<evidence type="ECO:0000256" key="1">
    <source>
        <dbReference type="SAM" id="Phobius"/>
    </source>
</evidence>
<dbReference type="AlphaFoldDB" id="A0A921E8R4"/>
<reference evidence="2" key="2">
    <citation type="submission" date="2021-09" db="EMBL/GenBank/DDBJ databases">
        <authorList>
            <person name="Gilroy R."/>
        </authorList>
    </citation>
    <scope>NUCLEOTIDE SEQUENCE</scope>
    <source>
        <strain evidence="2">4100</strain>
    </source>
</reference>
<reference evidence="2" key="1">
    <citation type="journal article" date="2021" name="PeerJ">
        <title>Extensive microbial diversity within the chicken gut microbiome revealed by metagenomics and culture.</title>
        <authorList>
            <person name="Gilroy R."/>
            <person name="Ravi A."/>
            <person name="Getino M."/>
            <person name="Pursley I."/>
            <person name="Horton D.L."/>
            <person name="Alikhan N.F."/>
            <person name="Baker D."/>
            <person name="Gharbi K."/>
            <person name="Hall N."/>
            <person name="Watson M."/>
            <person name="Adriaenssens E.M."/>
            <person name="Foster-Nyarko E."/>
            <person name="Jarju S."/>
            <person name="Secka A."/>
            <person name="Antonio M."/>
            <person name="Oren A."/>
            <person name="Chaudhuri R.R."/>
            <person name="La Ragione R."/>
            <person name="Hildebrand F."/>
            <person name="Pallen M.J."/>
        </authorList>
    </citation>
    <scope>NUCLEOTIDE SEQUENCE</scope>
    <source>
        <strain evidence="2">4100</strain>
    </source>
</reference>
<evidence type="ECO:0000313" key="3">
    <source>
        <dbReference type="Proteomes" id="UP000711407"/>
    </source>
</evidence>
<feature type="transmembrane region" description="Helical" evidence="1">
    <location>
        <begin position="158"/>
        <end position="175"/>
    </location>
</feature>
<proteinExistence type="predicted"/>
<evidence type="ECO:0008006" key="4">
    <source>
        <dbReference type="Google" id="ProtNLM"/>
    </source>
</evidence>
<keyword evidence="1" id="KW-0472">Membrane</keyword>
<dbReference type="EMBL" id="DYXT01000032">
    <property type="protein sequence ID" value="HJE39364.1"/>
    <property type="molecule type" value="Genomic_DNA"/>
</dbReference>
<keyword evidence="1" id="KW-0812">Transmembrane</keyword>
<feature type="transmembrane region" description="Helical" evidence="1">
    <location>
        <begin position="81"/>
        <end position="98"/>
    </location>
</feature>
<keyword evidence="1" id="KW-1133">Transmembrane helix</keyword>
<evidence type="ECO:0000313" key="2">
    <source>
        <dbReference type="EMBL" id="HJE39364.1"/>
    </source>
</evidence>
<name>A0A921E8R4_9BACT</name>